<accession>A0A4Y2IWH9</accession>
<evidence type="ECO:0000313" key="2">
    <source>
        <dbReference type="Proteomes" id="UP000499080"/>
    </source>
</evidence>
<dbReference type="AlphaFoldDB" id="A0A4Y2IWH9"/>
<comment type="caution">
    <text evidence="1">The sequence shown here is derived from an EMBL/GenBank/DDBJ whole genome shotgun (WGS) entry which is preliminary data.</text>
</comment>
<reference evidence="1 2" key="1">
    <citation type="journal article" date="2019" name="Sci. Rep.">
        <title>Orb-weaving spider Araneus ventricosus genome elucidates the spidroin gene catalogue.</title>
        <authorList>
            <person name="Kono N."/>
            <person name="Nakamura H."/>
            <person name="Ohtoshi R."/>
            <person name="Moran D.A.P."/>
            <person name="Shinohara A."/>
            <person name="Yoshida Y."/>
            <person name="Fujiwara M."/>
            <person name="Mori M."/>
            <person name="Tomita M."/>
            <person name="Arakawa K."/>
        </authorList>
    </citation>
    <scope>NUCLEOTIDE SEQUENCE [LARGE SCALE GENOMIC DNA]</scope>
</reference>
<name>A0A4Y2IWH9_ARAVE</name>
<dbReference type="Proteomes" id="UP000499080">
    <property type="component" value="Unassembled WGS sequence"/>
</dbReference>
<gene>
    <name evidence="1" type="ORF">AVEN_4097_1</name>
</gene>
<dbReference type="EMBL" id="BGPR01002977">
    <property type="protein sequence ID" value="GBM81944.1"/>
    <property type="molecule type" value="Genomic_DNA"/>
</dbReference>
<proteinExistence type="predicted"/>
<organism evidence="1 2">
    <name type="scientific">Araneus ventricosus</name>
    <name type="common">Orbweaver spider</name>
    <name type="synonym">Epeira ventricosa</name>
    <dbReference type="NCBI Taxonomy" id="182803"/>
    <lineage>
        <taxon>Eukaryota</taxon>
        <taxon>Metazoa</taxon>
        <taxon>Ecdysozoa</taxon>
        <taxon>Arthropoda</taxon>
        <taxon>Chelicerata</taxon>
        <taxon>Arachnida</taxon>
        <taxon>Araneae</taxon>
        <taxon>Araneomorphae</taxon>
        <taxon>Entelegynae</taxon>
        <taxon>Araneoidea</taxon>
        <taxon>Araneidae</taxon>
        <taxon>Araneus</taxon>
    </lineage>
</organism>
<dbReference type="OrthoDB" id="5860093at2759"/>
<keyword evidence="2" id="KW-1185">Reference proteome</keyword>
<sequence>MDQIKRKVSQEVKDHFIDEWCKLNSPDDLVLKLDDYDNLRSIFRSKQRRKEWHYDKQNSFKDDTAFTTKEKKKIYGITDNERVSQNVSTTLILGTFQETAR</sequence>
<evidence type="ECO:0000313" key="1">
    <source>
        <dbReference type="EMBL" id="GBM81944.1"/>
    </source>
</evidence>
<protein>
    <submittedName>
        <fullName evidence="1">Uncharacterized protein</fullName>
    </submittedName>
</protein>